<feature type="domain" description="Reverse transcriptase" evidence="2">
    <location>
        <begin position="1"/>
        <end position="384"/>
    </location>
</feature>
<sequence length="531" mass="61470">MTLLLTLVRHKEYSNGTFMIMKNICIVAMIQLTSLFVGGVMALSRTTFSDTLEKVTGGFLIAGWFHFIFLNFTLAVDRLLLFLPVPRNVKVLLKRILLVMAWLIWLATLVVTLTPTASFVHCSDYKWLCWYYGSTEGSKVLAEIEMIYDFSCLTLVLLMYCTVAGILFRKKSFVKMSKTCRQAEIRILTVAVLTFVYEIVLVIFGFWGMTLLPDSALAPVIYTSLWIGDCGFFAFVTIIINSTGEEVVVEEHVHCKAASYVQIGEERVPIKIQRGVRQGDTISPKLFTATLEEIFRELDWEDFGININGRKLSNLRFADDIALIGNTEEELQQMVTELDEVSRRSGLKMNREKTKILATEEASILVNGEEIEQVEAFVYLGQEVRLRRDHSKEITRRIQSGWNVFRKYKDFLTSRSVLMRWKRKLFDQCVLPAMLYGSEGWNAEWPEGVTKVKDIDEAARRRKWNFAWKMANGSPEKWYNRLEEWRPPVNRPLGRPRTRWSDDLTKTLGSKRWRNRQEARGRWINMGCDNM</sequence>
<accession>A0AA39HHX1</accession>
<feature type="transmembrane region" description="Helical" evidence="1">
    <location>
        <begin position="96"/>
        <end position="117"/>
    </location>
</feature>
<feature type="transmembrane region" description="Helical" evidence="1">
    <location>
        <begin position="220"/>
        <end position="240"/>
    </location>
</feature>
<dbReference type="Pfam" id="PF00078">
    <property type="entry name" value="RVT_1"/>
    <property type="match status" value="1"/>
</dbReference>
<gene>
    <name evidence="3" type="ORF">QR680_018015</name>
</gene>
<dbReference type="InterPro" id="IPR000477">
    <property type="entry name" value="RT_dom"/>
</dbReference>
<dbReference type="PROSITE" id="PS50878">
    <property type="entry name" value="RT_POL"/>
    <property type="match status" value="1"/>
</dbReference>
<keyword evidence="4" id="KW-1185">Reference proteome</keyword>
<feature type="transmembrane region" description="Helical" evidence="1">
    <location>
        <begin position="146"/>
        <end position="168"/>
    </location>
</feature>
<organism evidence="3 4">
    <name type="scientific">Steinernema hermaphroditum</name>
    <dbReference type="NCBI Taxonomy" id="289476"/>
    <lineage>
        <taxon>Eukaryota</taxon>
        <taxon>Metazoa</taxon>
        <taxon>Ecdysozoa</taxon>
        <taxon>Nematoda</taxon>
        <taxon>Chromadorea</taxon>
        <taxon>Rhabditida</taxon>
        <taxon>Tylenchina</taxon>
        <taxon>Panagrolaimomorpha</taxon>
        <taxon>Strongyloidoidea</taxon>
        <taxon>Steinernematidae</taxon>
        <taxon>Steinernema</taxon>
    </lineage>
</organism>
<dbReference type="EMBL" id="JAUCMV010000004">
    <property type="protein sequence ID" value="KAK0405476.1"/>
    <property type="molecule type" value="Genomic_DNA"/>
</dbReference>
<dbReference type="Gene3D" id="3.30.70.270">
    <property type="match status" value="1"/>
</dbReference>
<dbReference type="SUPFAM" id="SSF56672">
    <property type="entry name" value="DNA/RNA polymerases"/>
    <property type="match status" value="1"/>
</dbReference>
<reference evidence="3" key="1">
    <citation type="submission" date="2023-06" db="EMBL/GenBank/DDBJ databases">
        <title>Genomic analysis of the entomopathogenic nematode Steinernema hermaphroditum.</title>
        <authorList>
            <person name="Schwarz E.M."/>
            <person name="Heppert J.K."/>
            <person name="Baniya A."/>
            <person name="Schwartz H.T."/>
            <person name="Tan C.-H."/>
            <person name="Antoshechkin I."/>
            <person name="Sternberg P.W."/>
            <person name="Goodrich-Blair H."/>
            <person name="Dillman A.R."/>
        </authorList>
    </citation>
    <scope>NUCLEOTIDE SEQUENCE</scope>
    <source>
        <strain evidence="3">PS9179</strain>
        <tissue evidence="3">Whole animal</tissue>
    </source>
</reference>
<dbReference type="AlphaFoldDB" id="A0AA39HHX1"/>
<dbReference type="SUPFAM" id="SSF81321">
    <property type="entry name" value="Family A G protein-coupled receptor-like"/>
    <property type="match status" value="1"/>
</dbReference>
<evidence type="ECO:0000313" key="3">
    <source>
        <dbReference type="EMBL" id="KAK0405476.1"/>
    </source>
</evidence>
<keyword evidence="1" id="KW-0812">Transmembrane</keyword>
<dbReference type="InterPro" id="IPR043128">
    <property type="entry name" value="Rev_trsase/Diguanyl_cyclase"/>
</dbReference>
<keyword evidence="1" id="KW-1133">Transmembrane helix</keyword>
<feature type="transmembrane region" description="Helical" evidence="1">
    <location>
        <begin position="20"/>
        <end position="43"/>
    </location>
</feature>
<comment type="caution">
    <text evidence="3">The sequence shown here is derived from an EMBL/GenBank/DDBJ whole genome shotgun (WGS) entry which is preliminary data.</text>
</comment>
<name>A0AA39HHX1_9BILA</name>
<dbReference type="InterPro" id="IPR043502">
    <property type="entry name" value="DNA/RNA_pol_sf"/>
</dbReference>
<feature type="transmembrane region" description="Helical" evidence="1">
    <location>
        <begin position="55"/>
        <end position="76"/>
    </location>
</feature>
<dbReference type="Proteomes" id="UP001175271">
    <property type="component" value="Unassembled WGS sequence"/>
</dbReference>
<evidence type="ECO:0000256" key="1">
    <source>
        <dbReference type="SAM" id="Phobius"/>
    </source>
</evidence>
<feature type="transmembrane region" description="Helical" evidence="1">
    <location>
        <begin position="188"/>
        <end position="208"/>
    </location>
</feature>
<keyword evidence="1" id="KW-0472">Membrane</keyword>
<dbReference type="PANTHER" id="PTHR47027:SF29">
    <property type="entry name" value="C2H2-TYPE DOMAIN-CONTAINING PROTEIN"/>
    <property type="match status" value="1"/>
</dbReference>
<evidence type="ECO:0000259" key="2">
    <source>
        <dbReference type="PROSITE" id="PS50878"/>
    </source>
</evidence>
<evidence type="ECO:0000313" key="4">
    <source>
        <dbReference type="Proteomes" id="UP001175271"/>
    </source>
</evidence>
<proteinExistence type="predicted"/>
<protein>
    <recommendedName>
        <fullName evidence="2">Reverse transcriptase domain-containing protein</fullName>
    </recommendedName>
</protein>
<dbReference type="PANTHER" id="PTHR47027">
    <property type="entry name" value="REVERSE TRANSCRIPTASE DOMAIN-CONTAINING PROTEIN"/>
    <property type="match status" value="1"/>
</dbReference>